<evidence type="ECO:0000313" key="4">
    <source>
        <dbReference type="EMBL" id="KAF8398191.1"/>
    </source>
</evidence>
<dbReference type="Pfam" id="PF10189">
    <property type="entry name" value="Ints3_N"/>
    <property type="match status" value="1"/>
</dbReference>
<dbReference type="OrthoDB" id="2021145at2759"/>
<keyword evidence="2" id="KW-0812">Transmembrane</keyword>
<feature type="region of interest" description="Disordered" evidence="1">
    <location>
        <begin position="474"/>
        <end position="495"/>
    </location>
</feature>
<accession>A0A835DCI6</accession>
<dbReference type="PANTHER" id="PTHR13587">
    <property type="entry name" value="INTEGRATOR COMPLEX SUBUNIT 3"/>
    <property type="match status" value="1"/>
</dbReference>
<protein>
    <recommendedName>
        <fullName evidence="3">Integrator complex subunit 3 N-terminal domain-containing protein</fullName>
    </recommendedName>
</protein>
<feature type="transmembrane region" description="Helical" evidence="2">
    <location>
        <begin position="680"/>
        <end position="701"/>
    </location>
</feature>
<evidence type="ECO:0000256" key="1">
    <source>
        <dbReference type="SAM" id="MobiDB-lite"/>
    </source>
</evidence>
<evidence type="ECO:0000256" key="2">
    <source>
        <dbReference type="SAM" id="Phobius"/>
    </source>
</evidence>
<gene>
    <name evidence="4" type="ORF">HHK36_017117</name>
</gene>
<keyword evidence="2" id="KW-0472">Membrane</keyword>
<dbReference type="PANTHER" id="PTHR13587:SF7">
    <property type="entry name" value="INTEGRATOR COMPLEX SUBUNIT 3"/>
    <property type="match status" value="1"/>
</dbReference>
<evidence type="ECO:0000259" key="3">
    <source>
        <dbReference type="Pfam" id="PF10189"/>
    </source>
</evidence>
<dbReference type="EMBL" id="JABCRI010000011">
    <property type="protein sequence ID" value="KAF8398191.1"/>
    <property type="molecule type" value="Genomic_DNA"/>
</dbReference>
<dbReference type="AlphaFoldDB" id="A0A835DCI6"/>
<keyword evidence="5" id="KW-1185">Reference proteome</keyword>
<dbReference type="Proteomes" id="UP000655225">
    <property type="component" value="Unassembled WGS sequence"/>
</dbReference>
<dbReference type="InterPro" id="IPR045334">
    <property type="entry name" value="INTS3"/>
</dbReference>
<name>A0A835DCI6_TETSI</name>
<evidence type="ECO:0000313" key="5">
    <source>
        <dbReference type="Proteomes" id="UP000655225"/>
    </source>
</evidence>
<comment type="caution">
    <text evidence="4">The sequence shown here is derived from an EMBL/GenBank/DDBJ whole genome shotgun (WGS) entry which is preliminary data.</text>
</comment>
<dbReference type="GO" id="GO:0005737">
    <property type="term" value="C:cytoplasm"/>
    <property type="evidence" value="ECO:0007669"/>
    <property type="project" value="TreeGrafter"/>
</dbReference>
<proteinExistence type="predicted"/>
<organism evidence="4 5">
    <name type="scientific">Tetracentron sinense</name>
    <name type="common">Spur-leaf</name>
    <dbReference type="NCBI Taxonomy" id="13715"/>
    <lineage>
        <taxon>Eukaryota</taxon>
        <taxon>Viridiplantae</taxon>
        <taxon>Streptophyta</taxon>
        <taxon>Embryophyta</taxon>
        <taxon>Tracheophyta</taxon>
        <taxon>Spermatophyta</taxon>
        <taxon>Magnoliopsida</taxon>
        <taxon>Trochodendrales</taxon>
        <taxon>Trochodendraceae</taxon>
        <taxon>Tetracentron</taxon>
    </lineage>
</organism>
<keyword evidence="2" id="KW-1133">Transmembrane helix</keyword>
<feature type="domain" description="Integrator complex subunit 3 N-terminal" evidence="3">
    <location>
        <begin position="20"/>
        <end position="428"/>
    </location>
</feature>
<reference evidence="4 5" key="1">
    <citation type="submission" date="2020-04" db="EMBL/GenBank/DDBJ databases">
        <title>Plant Genome Project.</title>
        <authorList>
            <person name="Zhang R.-G."/>
        </authorList>
    </citation>
    <scope>NUCLEOTIDE SEQUENCE [LARGE SCALE GENOMIC DNA]</scope>
    <source>
        <strain evidence="4">YNK0</strain>
        <tissue evidence="4">Leaf</tissue>
    </source>
</reference>
<dbReference type="InterPro" id="IPR019333">
    <property type="entry name" value="INTS3_N"/>
</dbReference>
<sequence length="702" mass="79937">MLLQHKLRPPFPLTIPSPPEYLQLNRAILFGVLSEPHLAKIHIKYLNAIVTDGYGFFVNLLIKIVVELYPKLVESVRIQLLWVTSKMVDVSAVGVDNLLVFLLRQIVGGDFSDGNLWLSLELLKVFLANWDWLLEEPLILTSALFAYLRLLADHYRLSGSPTLEALKRMEIDFCIRVLREHLHLCLRIGRDLIRLLQDLMHIPEFLAVWKDLLLNPVEFRTPVFSDISQLYCLRTSSRYFLLRITPEMETQLQFLLTHVRWGSQKRYQAWFARKFLCGPERETIICDLVRFICCAHHPTNEIIQSDVIPRWAVIGWLLKSCRKNHVEANVKLALFYDWLFFDERVDNIMNIEPGILLMVNSIPKYIDITHTLLEFLFLLVDNYDVERKDVIISGVSAAFSILVKKGVVHSLDALTSCSALSPFLKERILNTFAGLKSRVSKGKTALVPCFSLTPLSFPSPSNVENLTLLPREIRRPTRAGENGSGTKSVDSSVPVSDGPITSCSPVAITDKSQCHVDGYVYFMSGRREESVDFIVNTASKMDKKLVAKLVVGAFAAYRCLLMLSSNSLRKEADASSAKLLFSDIEIGLKRFCTFWKDTVLISHSVKSSVNLGFVVIEDCSLEETILDQLQDVIRKQYNWTTPHTEICPKDLGTSPNRRWVVWMSRAMELNQILRENEIHFAIPAALPVFFLSYLALVSACMI</sequence>